<dbReference type="Proteomes" id="UP000000269">
    <property type="component" value="Chromosome"/>
</dbReference>
<organism evidence="1 2">
    <name type="scientific">Alkaliphilus oremlandii (strain OhILAs)</name>
    <name type="common">Clostridium oremlandii (strain OhILAs)</name>
    <dbReference type="NCBI Taxonomy" id="350688"/>
    <lineage>
        <taxon>Bacteria</taxon>
        <taxon>Bacillati</taxon>
        <taxon>Bacillota</taxon>
        <taxon>Clostridia</taxon>
        <taxon>Peptostreptococcales</taxon>
        <taxon>Natronincolaceae</taxon>
        <taxon>Alkaliphilus</taxon>
    </lineage>
</organism>
<proteinExistence type="predicted"/>
<evidence type="ECO:0000313" key="2">
    <source>
        <dbReference type="Proteomes" id="UP000000269"/>
    </source>
</evidence>
<evidence type="ECO:0000313" key="1">
    <source>
        <dbReference type="EMBL" id="ABW19386.1"/>
    </source>
</evidence>
<protein>
    <submittedName>
        <fullName evidence="1">Uncharacterized protein</fullName>
    </submittedName>
</protein>
<sequence>MIDDTEIDTFFEAYSELETFSVIDIFPYQVPEGSDMYWDVEKYFLETEIKNFISKCIKIILKISCYYPYTNVIVSHCGMNSDFDDSLYDEEEGIYYGDPIEYQSDVVAPIIVEKTEEFVNKVFDTLGNPSIFFYFKSIDTLIGLYPDELVATVKSLNIDDKFLKLLGALVTSEGLFLRQ</sequence>
<accession>A8MHV4</accession>
<gene>
    <name evidence="1" type="ordered locus">Clos_1846</name>
</gene>
<dbReference type="AlphaFoldDB" id="A8MHV4"/>
<keyword evidence="2" id="KW-1185">Reference proteome</keyword>
<dbReference type="HOGENOM" id="CLU_1500493_0_0_9"/>
<dbReference type="EMBL" id="CP000853">
    <property type="protein sequence ID" value="ABW19386.1"/>
    <property type="molecule type" value="Genomic_DNA"/>
</dbReference>
<dbReference type="KEGG" id="aoe:Clos_1846"/>
<name>A8MHV4_ALKOO</name>
<reference evidence="2" key="1">
    <citation type="submission" date="2007-10" db="EMBL/GenBank/DDBJ databases">
        <title>Complete genome of Alkaliphilus oremlandii OhILAs.</title>
        <authorList>
            <person name="Copeland A."/>
            <person name="Lucas S."/>
            <person name="Lapidus A."/>
            <person name="Barry K."/>
            <person name="Detter J.C."/>
            <person name="Glavina del Rio T."/>
            <person name="Hammon N."/>
            <person name="Israni S."/>
            <person name="Dalin E."/>
            <person name="Tice H."/>
            <person name="Pitluck S."/>
            <person name="Chain P."/>
            <person name="Malfatti S."/>
            <person name="Shin M."/>
            <person name="Vergez L."/>
            <person name="Schmutz J."/>
            <person name="Larimer F."/>
            <person name="Land M."/>
            <person name="Hauser L."/>
            <person name="Kyrpides N."/>
            <person name="Mikhailova N."/>
            <person name="Stolz J.F."/>
            <person name="Dawson A."/>
            <person name="Fisher E."/>
            <person name="Crable B."/>
            <person name="Perera E."/>
            <person name="Lisak J."/>
            <person name="Ranganathan M."/>
            <person name="Basu P."/>
            <person name="Richardson P."/>
        </authorList>
    </citation>
    <scope>NUCLEOTIDE SEQUENCE [LARGE SCALE GENOMIC DNA]</scope>
    <source>
        <strain evidence="2">OhILAs</strain>
    </source>
</reference>